<dbReference type="SUPFAM" id="SSF48452">
    <property type="entry name" value="TPR-like"/>
    <property type="match status" value="2"/>
</dbReference>
<accession>A0A1T4L3W7</accession>
<dbReference type="STRING" id="413434.SAMN04488132_102287"/>
<evidence type="ECO:0000313" key="4">
    <source>
        <dbReference type="EMBL" id="SJZ49415.1"/>
    </source>
</evidence>
<protein>
    <submittedName>
        <fullName evidence="4">Tetratricopeptide repeat-containing protein</fullName>
    </submittedName>
</protein>
<proteinExistence type="predicted"/>
<dbReference type="SMART" id="SM00028">
    <property type="entry name" value="TPR"/>
    <property type="match status" value="3"/>
</dbReference>
<dbReference type="Proteomes" id="UP000190888">
    <property type="component" value="Unassembled WGS sequence"/>
</dbReference>
<dbReference type="OrthoDB" id="639380at2"/>
<gene>
    <name evidence="4" type="ORF">SAMN04488132_102287</name>
</gene>
<keyword evidence="2 3" id="KW-0802">TPR repeat</keyword>
<dbReference type="Pfam" id="PF13432">
    <property type="entry name" value="TPR_16"/>
    <property type="match status" value="1"/>
</dbReference>
<dbReference type="PANTHER" id="PTHR44943">
    <property type="entry name" value="CELLULOSE SYNTHASE OPERON PROTEIN C"/>
    <property type="match status" value="1"/>
</dbReference>
<reference evidence="4 5" key="1">
    <citation type="submission" date="2017-02" db="EMBL/GenBank/DDBJ databases">
        <authorList>
            <person name="Peterson S.W."/>
        </authorList>
    </citation>
    <scope>NUCLEOTIDE SEQUENCE [LARGE SCALE GENOMIC DNA]</scope>
    <source>
        <strain evidence="4 5">DSM 22335</strain>
    </source>
</reference>
<name>A0A1T4L3W7_9BACT</name>
<dbReference type="PANTHER" id="PTHR44943:SF4">
    <property type="entry name" value="TPR REPEAT-CONTAINING PROTEIN MJ0798"/>
    <property type="match status" value="1"/>
</dbReference>
<dbReference type="InterPro" id="IPR011990">
    <property type="entry name" value="TPR-like_helical_dom_sf"/>
</dbReference>
<dbReference type="InterPro" id="IPR019734">
    <property type="entry name" value="TPR_rpt"/>
</dbReference>
<evidence type="ECO:0000313" key="5">
    <source>
        <dbReference type="Proteomes" id="UP000190888"/>
    </source>
</evidence>
<dbReference type="PROSITE" id="PS51257">
    <property type="entry name" value="PROKAR_LIPOPROTEIN"/>
    <property type="match status" value="1"/>
</dbReference>
<organism evidence="4 5">
    <name type="scientific">Sediminibacterium ginsengisoli</name>
    <dbReference type="NCBI Taxonomy" id="413434"/>
    <lineage>
        <taxon>Bacteria</taxon>
        <taxon>Pseudomonadati</taxon>
        <taxon>Bacteroidota</taxon>
        <taxon>Chitinophagia</taxon>
        <taxon>Chitinophagales</taxon>
        <taxon>Chitinophagaceae</taxon>
        <taxon>Sediminibacterium</taxon>
    </lineage>
</organism>
<dbReference type="PROSITE" id="PS50005">
    <property type="entry name" value="TPR"/>
    <property type="match status" value="1"/>
</dbReference>
<evidence type="ECO:0000256" key="1">
    <source>
        <dbReference type="ARBA" id="ARBA00022737"/>
    </source>
</evidence>
<keyword evidence="5" id="KW-1185">Reference proteome</keyword>
<dbReference type="Pfam" id="PF13181">
    <property type="entry name" value="TPR_8"/>
    <property type="match status" value="1"/>
</dbReference>
<dbReference type="InterPro" id="IPR051685">
    <property type="entry name" value="Ycf3/AcsC/BcsC/TPR_MFPF"/>
</dbReference>
<dbReference type="Gene3D" id="1.25.40.10">
    <property type="entry name" value="Tetratricopeptide repeat domain"/>
    <property type="match status" value="2"/>
</dbReference>
<dbReference type="EMBL" id="FUWH01000002">
    <property type="protein sequence ID" value="SJZ49415.1"/>
    <property type="molecule type" value="Genomic_DNA"/>
</dbReference>
<dbReference type="RefSeq" id="WP_078830246.1">
    <property type="nucleotide sequence ID" value="NZ_FUWH01000002.1"/>
</dbReference>
<dbReference type="AlphaFoldDB" id="A0A1T4L3W7"/>
<sequence>MKYSLLLLLVLAAACTNNRQQDKVAEAGRDSVLPAAAQQLYSAIRTNPDSMGLRLQLVEMLDSMASYKPALQQMDSLITRDSLNYGLWFRKAQLLEKVKDTTGAIRSYRYAARIYPSPDALLSMANLYAERKDPAALELCKQVNTLRLGREYNAHCDFISGVYYARIGNRDKAIALFNSCVANDYRYMEAYMEKGFLYYENKQPAEALKVFELAVAVNNTYADGYYWAGKCNEVLNNKDAAASNYRLAISLDAGMTDAVNALKRLGVS</sequence>
<evidence type="ECO:0000256" key="2">
    <source>
        <dbReference type="ARBA" id="ARBA00022803"/>
    </source>
</evidence>
<keyword evidence="1" id="KW-0677">Repeat</keyword>
<evidence type="ECO:0000256" key="3">
    <source>
        <dbReference type="PROSITE-ProRule" id="PRU00339"/>
    </source>
</evidence>
<feature type="repeat" description="TPR" evidence="3">
    <location>
        <begin position="188"/>
        <end position="221"/>
    </location>
</feature>